<keyword evidence="2" id="KW-1185">Reference proteome</keyword>
<dbReference type="Proteomes" id="UP001432146">
    <property type="component" value="Unassembled WGS sequence"/>
</dbReference>
<comment type="caution">
    <text evidence="1">The sequence shown here is derived from an EMBL/GenBank/DDBJ whole genome shotgun (WGS) entry which is preliminary data.</text>
</comment>
<evidence type="ECO:0000313" key="2">
    <source>
        <dbReference type="Proteomes" id="UP001432146"/>
    </source>
</evidence>
<gene>
    <name evidence="1" type="ORF">QLX08_004418</name>
</gene>
<dbReference type="EMBL" id="JAWNGG020000066">
    <property type="protein sequence ID" value="KAK9304153.1"/>
    <property type="molecule type" value="Genomic_DNA"/>
</dbReference>
<protein>
    <submittedName>
        <fullName evidence="1">Uncharacterized protein</fullName>
    </submittedName>
</protein>
<dbReference type="AlphaFoldDB" id="A0AAW1A5P5"/>
<sequence>MSADRAEKPAESLAVNDESVKREKRSACGVSAASGTAAWCFCDPLRPDQPDSLHGQPTVDVRDIGDVCV</sequence>
<organism evidence="1 2">
    <name type="scientific">Tetragonisca angustula</name>
    <dbReference type="NCBI Taxonomy" id="166442"/>
    <lineage>
        <taxon>Eukaryota</taxon>
        <taxon>Metazoa</taxon>
        <taxon>Ecdysozoa</taxon>
        <taxon>Arthropoda</taxon>
        <taxon>Hexapoda</taxon>
        <taxon>Insecta</taxon>
        <taxon>Pterygota</taxon>
        <taxon>Neoptera</taxon>
        <taxon>Endopterygota</taxon>
        <taxon>Hymenoptera</taxon>
        <taxon>Apocrita</taxon>
        <taxon>Aculeata</taxon>
        <taxon>Apoidea</taxon>
        <taxon>Anthophila</taxon>
        <taxon>Apidae</taxon>
        <taxon>Tetragonisca</taxon>
    </lineage>
</organism>
<evidence type="ECO:0000313" key="1">
    <source>
        <dbReference type="EMBL" id="KAK9304153.1"/>
    </source>
</evidence>
<name>A0AAW1A5P5_9HYME</name>
<accession>A0AAW1A5P5</accession>
<reference evidence="1 2" key="1">
    <citation type="submission" date="2024-05" db="EMBL/GenBank/DDBJ databases">
        <title>The nuclear and mitochondrial genome assemblies of Tetragonisca angustula (Apidae: Meliponini), a tiny yet remarkable pollinator in the Neotropics.</title>
        <authorList>
            <person name="Ferrari R."/>
            <person name="Ricardo P.C."/>
            <person name="Dias F.C."/>
            <person name="Araujo N.S."/>
            <person name="Soares D.O."/>
            <person name="Zhou Q.-S."/>
            <person name="Zhu C.-D."/>
            <person name="Coutinho L."/>
            <person name="Airas M.C."/>
            <person name="Batista T.M."/>
        </authorList>
    </citation>
    <scope>NUCLEOTIDE SEQUENCE [LARGE SCALE GENOMIC DNA]</scope>
    <source>
        <strain evidence="1">ASF017062</strain>
        <tissue evidence="1">Abdomen</tissue>
    </source>
</reference>
<proteinExistence type="predicted"/>